<dbReference type="Proteomes" id="UP000231279">
    <property type="component" value="Unassembled WGS sequence"/>
</dbReference>
<evidence type="ECO:0000256" key="1">
    <source>
        <dbReference type="SAM" id="Phobius"/>
    </source>
</evidence>
<feature type="transmembrane region" description="Helical" evidence="1">
    <location>
        <begin position="26"/>
        <end position="52"/>
    </location>
</feature>
<organism evidence="2 3">
    <name type="scientific">Handroanthus impetiginosus</name>
    <dbReference type="NCBI Taxonomy" id="429701"/>
    <lineage>
        <taxon>Eukaryota</taxon>
        <taxon>Viridiplantae</taxon>
        <taxon>Streptophyta</taxon>
        <taxon>Embryophyta</taxon>
        <taxon>Tracheophyta</taxon>
        <taxon>Spermatophyta</taxon>
        <taxon>Magnoliopsida</taxon>
        <taxon>eudicotyledons</taxon>
        <taxon>Gunneridae</taxon>
        <taxon>Pentapetalae</taxon>
        <taxon>asterids</taxon>
        <taxon>lamiids</taxon>
        <taxon>Lamiales</taxon>
        <taxon>Bignoniaceae</taxon>
        <taxon>Crescentiina</taxon>
        <taxon>Tabebuia alliance</taxon>
        <taxon>Handroanthus</taxon>
    </lineage>
</organism>
<dbReference type="EMBL" id="NKXS01001657">
    <property type="protein sequence ID" value="PIN17525.1"/>
    <property type="molecule type" value="Genomic_DNA"/>
</dbReference>
<comment type="caution">
    <text evidence="2">The sequence shown here is derived from an EMBL/GenBank/DDBJ whole genome shotgun (WGS) entry which is preliminary data.</text>
</comment>
<gene>
    <name evidence="2" type="ORF">CDL12_09803</name>
</gene>
<dbReference type="AlphaFoldDB" id="A0A2G9HJ40"/>
<keyword evidence="3" id="KW-1185">Reference proteome</keyword>
<accession>A0A2G9HJ40</accession>
<evidence type="ECO:0000313" key="2">
    <source>
        <dbReference type="EMBL" id="PIN17525.1"/>
    </source>
</evidence>
<protein>
    <submittedName>
        <fullName evidence="2">Uncharacterized protein</fullName>
    </submittedName>
</protein>
<reference evidence="3" key="1">
    <citation type="journal article" date="2018" name="Gigascience">
        <title>Genome assembly of the Pink Ipe (Handroanthus impetiginosus, Bignoniaceae), a highly valued, ecologically keystone Neotropical timber forest tree.</title>
        <authorList>
            <person name="Silva-Junior O.B."/>
            <person name="Grattapaglia D."/>
            <person name="Novaes E."/>
            <person name="Collevatti R.G."/>
        </authorList>
    </citation>
    <scope>NUCLEOTIDE SEQUENCE [LARGE SCALE GENOMIC DNA]</scope>
    <source>
        <strain evidence="3">cv. UFG-1</strain>
    </source>
</reference>
<keyword evidence="1" id="KW-0812">Transmembrane</keyword>
<feature type="transmembrane region" description="Helical" evidence="1">
    <location>
        <begin position="72"/>
        <end position="95"/>
    </location>
</feature>
<sequence length="123" mass="13996">MNLLRWSNLLSRFTELCNEGHGTKELLLVHFTIIFLATYTNVLCFSMAAYTYVHIFSKFPSQKGLLFNFSSLFSDTLLITSFVILPVLGFLGGFIKVRKNNYKLVLSSCARTRKEAKVTLVES</sequence>
<evidence type="ECO:0000313" key="3">
    <source>
        <dbReference type="Proteomes" id="UP000231279"/>
    </source>
</evidence>
<keyword evidence="1" id="KW-0472">Membrane</keyword>
<name>A0A2G9HJ40_9LAMI</name>
<proteinExistence type="predicted"/>
<keyword evidence="1" id="KW-1133">Transmembrane helix</keyword>